<comment type="caution">
    <text evidence="6">The sequence shown here is derived from an EMBL/GenBank/DDBJ whole genome shotgun (WGS) entry which is preliminary data.</text>
</comment>
<organism evidence="6 7">
    <name type="scientific">Tepidimonas thermarum</name>
    <dbReference type="NCBI Taxonomy" id="335431"/>
    <lineage>
        <taxon>Bacteria</taxon>
        <taxon>Pseudomonadati</taxon>
        <taxon>Pseudomonadota</taxon>
        <taxon>Betaproteobacteria</taxon>
        <taxon>Burkholderiales</taxon>
        <taxon>Tepidimonas</taxon>
    </lineage>
</organism>
<dbReference type="Gene3D" id="3.40.190.290">
    <property type="match status" value="1"/>
</dbReference>
<dbReference type="InterPro" id="IPR000847">
    <property type="entry name" value="LysR_HTH_N"/>
</dbReference>
<comment type="similarity">
    <text evidence="1">Belongs to the LysR transcriptional regulatory family.</text>
</comment>
<evidence type="ECO:0000259" key="5">
    <source>
        <dbReference type="PROSITE" id="PS50931"/>
    </source>
</evidence>
<proteinExistence type="inferred from homology"/>
<evidence type="ECO:0000313" key="7">
    <source>
        <dbReference type="Proteomes" id="UP000318542"/>
    </source>
</evidence>
<keyword evidence="2" id="KW-0805">Transcription regulation</keyword>
<evidence type="ECO:0000256" key="2">
    <source>
        <dbReference type="ARBA" id="ARBA00023015"/>
    </source>
</evidence>
<name>A0A554WWN7_9BURK</name>
<dbReference type="InterPro" id="IPR036388">
    <property type="entry name" value="WH-like_DNA-bd_sf"/>
</dbReference>
<accession>A0A554WWN7</accession>
<feature type="domain" description="HTH lysR-type" evidence="5">
    <location>
        <begin position="17"/>
        <end position="74"/>
    </location>
</feature>
<dbReference type="EMBL" id="VJOL01000074">
    <property type="protein sequence ID" value="TSE27986.1"/>
    <property type="molecule type" value="Genomic_DNA"/>
</dbReference>
<dbReference type="InterPro" id="IPR005119">
    <property type="entry name" value="LysR_subst-bd"/>
</dbReference>
<dbReference type="AlphaFoldDB" id="A0A554WWN7"/>
<dbReference type="Pfam" id="PF03466">
    <property type="entry name" value="LysR_substrate"/>
    <property type="match status" value="1"/>
</dbReference>
<gene>
    <name evidence="6" type="primary">yhaJ</name>
    <name evidence="6" type="ORF">Tther_02461</name>
</gene>
<evidence type="ECO:0000256" key="1">
    <source>
        <dbReference type="ARBA" id="ARBA00009437"/>
    </source>
</evidence>
<evidence type="ECO:0000313" key="6">
    <source>
        <dbReference type="EMBL" id="TSE27986.1"/>
    </source>
</evidence>
<evidence type="ECO:0000256" key="4">
    <source>
        <dbReference type="ARBA" id="ARBA00023163"/>
    </source>
</evidence>
<dbReference type="PANTHER" id="PTHR30126">
    <property type="entry name" value="HTH-TYPE TRANSCRIPTIONAL REGULATOR"/>
    <property type="match status" value="1"/>
</dbReference>
<keyword evidence="3" id="KW-0238">DNA-binding</keyword>
<reference evidence="6 7" key="1">
    <citation type="submission" date="2019-07" db="EMBL/GenBank/DDBJ databases">
        <title>Tepidimonas thermarum AA-1 draft genome.</title>
        <authorList>
            <person name="Da Costa M.S."/>
            <person name="Froufe H.J.C."/>
            <person name="Egas C."/>
            <person name="Albuquerque L."/>
        </authorList>
    </citation>
    <scope>NUCLEOTIDE SEQUENCE [LARGE SCALE GENOMIC DNA]</scope>
    <source>
        <strain evidence="6 7">AA-1</strain>
    </source>
</reference>
<dbReference type="GO" id="GO:0000976">
    <property type="term" value="F:transcription cis-regulatory region binding"/>
    <property type="evidence" value="ECO:0007669"/>
    <property type="project" value="TreeGrafter"/>
</dbReference>
<protein>
    <submittedName>
        <fullName evidence="6">HTH-type transcriptional regulator YhaJ</fullName>
    </submittedName>
</protein>
<keyword evidence="4" id="KW-0804">Transcription</keyword>
<dbReference type="RefSeq" id="WP_246099041.1">
    <property type="nucleotide sequence ID" value="NZ_VJOL01000074.1"/>
</dbReference>
<dbReference type="InterPro" id="IPR036390">
    <property type="entry name" value="WH_DNA-bd_sf"/>
</dbReference>
<dbReference type="Gene3D" id="1.10.10.10">
    <property type="entry name" value="Winged helix-like DNA-binding domain superfamily/Winged helix DNA-binding domain"/>
    <property type="match status" value="1"/>
</dbReference>
<sequence length="324" mass="35337">MPTRPPYPDNGMARAALGPEQLALLATIARCGSFAAAARELGLVPSALSYRVRQIEEALDVLLFDRRARRAQPTPAGAELLRASEHLLREWDAVAQRVRRVATGWEAELTIAADAVIDARTLLELCEAFYTLGAPTRLRLRSETLSGTLEALLSGRADLALGVTLDRQPGGDIHLHDLGEVAFWFVVAPCHPLAEAPEPLTPQTLRAHRIVAVADSAPRGGLTYGLLPGQDVLTVPTMQMKLEAQLRGLGCGWLPQPLVQPYVDAGHLVVRQTTLPPRTARTAYAWRATGGRRAAPATPALQWWLQRLADPVTRAALLMRRPRR</sequence>
<dbReference type="PANTHER" id="PTHR30126:SF4">
    <property type="entry name" value="LYSR FAMILY TRANSCRIPTIONAL REGULATOR"/>
    <property type="match status" value="1"/>
</dbReference>
<evidence type="ECO:0000256" key="3">
    <source>
        <dbReference type="ARBA" id="ARBA00023125"/>
    </source>
</evidence>
<dbReference type="FunFam" id="1.10.10.10:FF:000001">
    <property type="entry name" value="LysR family transcriptional regulator"/>
    <property type="match status" value="1"/>
</dbReference>
<dbReference type="Pfam" id="PF00126">
    <property type="entry name" value="HTH_1"/>
    <property type="match status" value="1"/>
</dbReference>
<dbReference type="PROSITE" id="PS50931">
    <property type="entry name" value="HTH_LYSR"/>
    <property type="match status" value="1"/>
</dbReference>
<dbReference type="SUPFAM" id="SSF53850">
    <property type="entry name" value="Periplasmic binding protein-like II"/>
    <property type="match status" value="1"/>
</dbReference>
<dbReference type="SUPFAM" id="SSF46785">
    <property type="entry name" value="Winged helix' DNA-binding domain"/>
    <property type="match status" value="1"/>
</dbReference>
<dbReference type="GO" id="GO:0003700">
    <property type="term" value="F:DNA-binding transcription factor activity"/>
    <property type="evidence" value="ECO:0007669"/>
    <property type="project" value="InterPro"/>
</dbReference>
<keyword evidence="7" id="KW-1185">Reference proteome</keyword>
<dbReference type="Proteomes" id="UP000318542">
    <property type="component" value="Unassembled WGS sequence"/>
</dbReference>